<dbReference type="PANTHER" id="PTHR44688:SF16">
    <property type="entry name" value="DNA-BINDING TRANSCRIPTIONAL ACTIVATOR DEVR_DOSR"/>
    <property type="match status" value="1"/>
</dbReference>
<dbReference type="SMART" id="SM00421">
    <property type="entry name" value="HTH_LUXR"/>
    <property type="match status" value="1"/>
</dbReference>
<sequence length="273" mass="29467">MDSSRLLMDVAEHVLQVSTAETALTELSRGLMERTGADRAARVQVQPDGRVSWFLNGTSVPAELPSLPPPEELAQHPLHRFHLGPGGGAPALLTEVIRSGFAVPVRTRRIIDQLGLSIHQLSIPVEHPCPETGYQGWVMVGADGLAPDAPLVAREAQGLLCGLDRHIRLLQVLPPGPPTGQMQIRLTPRERAVLLLLATGLTAQGIAVRLTISPRTVHKHQEHLYRRLGAVDRLSAVLRAQETGLLPAPVGTDVDGVLLTRSHTPADDPSVRR</sequence>
<dbReference type="InterPro" id="IPR000792">
    <property type="entry name" value="Tscrpt_reg_LuxR_C"/>
</dbReference>
<keyword evidence="2" id="KW-0238">DNA-binding</keyword>
<protein>
    <submittedName>
        <fullName evidence="5">Regulatory protein, luxR family</fullName>
    </submittedName>
</protein>
<keyword evidence="6" id="KW-1185">Reference proteome</keyword>
<dbReference type="SUPFAM" id="SSF46894">
    <property type="entry name" value="C-terminal effector domain of the bipartite response regulators"/>
    <property type="match status" value="1"/>
</dbReference>
<name>A0A1I7MMK7_9MICC</name>
<dbReference type="InterPro" id="IPR036388">
    <property type="entry name" value="WH-like_DNA-bd_sf"/>
</dbReference>
<evidence type="ECO:0000313" key="5">
    <source>
        <dbReference type="EMBL" id="SFV23166.1"/>
    </source>
</evidence>
<dbReference type="STRING" id="574650.SAMN04487966_10675"/>
<organism evidence="5 6">
    <name type="scientific">Micrococcus terreus</name>
    <dbReference type="NCBI Taxonomy" id="574650"/>
    <lineage>
        <taxon>Bacteria</taxon>
        <taxon>Bacillati</taxon>
        <taxon>Actinomycetota</taxon>
        <taxon>Actinomycetes</taxon>
        <taxon>Micrococcales</taxon>
        <taxon>Micrococcaceae</taxon>
        <taxon>Micrococcus</taxon>
    </lineage>
</organism>
<evidence type="ECO:0000256" key="2">
    <source>
        <dbReference type="ARBA" id="ARBA00023125"/>
    </source>
</evidence>
<dbReference type="InterPro" id="IPR016032">
    <property type="entry name" value="Sig_transdc_resp-reg_C-effctor"/>
</dbReference>
<keyword evidence="3" id="KW-0804">Transcription</keyword>
<evidence type="ECO:0000256" key="1">
    <source>
        <dbReference type="ARBA" id="ARBA00023015"/>
    </source>
</evidence>
<evidence type="ECO:0000313" key="6">
    <source>
        <dbReference type="Proteomes" id="UP000198881"/>
    </source>
</evidence>
<dbReference type="PRINTS" id="PR00038">
    <property type="entry name" value="HTHLUXR"/>
</dbReference>
<dbReference type="PROSITE" id="PS00622">
    <property type="entry name" value="HTH_LUXR_1"/>
    <property type="match status" value="1"/>
</dbReference>
<keyword evidence="1" id="KW-0805">Transcription regulation</keyword>
<reference evidence="5 6" key="1">
    <citation type="submission" date="2016-10" db="EMBL/GenBank/DDBJ databases">
        <authorList>
            <person name="de Groot N.N."/>
        </authorList>
    </citation>
    <scope>NUCLEOTIDE SEQUENCE [LARGE SCALE GENOMIC DNA]</scope>
    <source>
        <strain evidence="5 6">CGMCC 1.7054</strain>
    </source>
</reference>
<dbReference type="PROSITE" id="PS50043">
    <property type="entry name" value="HTH_LUXR_2"/>
    <property type="match status" value="1"/>
</dbReference>
<evidence type="ECO:0000256" key="3">
    <source>
        <dbReference type="ARBA" id="ARBA00023163"/>
    </source>
</evidence>
<dbReference type="GO" id="GO:0003677">
    <property type="term" value="F:DNA binding"/>
    <property type="evidence" value="ECO:0007669"/>
    <property type="project" value="UniProtKB-KW"/>
</dbReference>
<dbReference type="Proteomes" id="UP000198881">
    <property type="component" value="Unassembled WGS sequence"/>
</dbReference>
<dbReference type="GO" id="GO:0006355">
    <property type="term" value="P:regulation of DNA-templated transcription"/>
    <property type="evidence" value="ECO:0007669"/>
    <property type="project" value="InterPro"/>
</dbReference>
<gene>
    <name evidence="5" type="ORF">SAMN04487966_10675</name>
</gene>
<evidence type="ECO:0000259" key="4">
    <source>
        <dbReference type="PROSITE" id="PS50043"/>
    </source>
</evidence>
<dbReference type="EMBL" id="FPCG01000006">
    <property type="protein sequence ID" value="SFV23166.1"/>
    <property type="molecule type" value="Genomic_DNA"/>
</dbReference>
<dbReference type="Pfam" id="PF00196">
    <property type="entry name" value="GerE"/>
    <property type="match status" value="1"/>
</dbReference>
<dbReference type="AlphaFoldDB" id="A0A1I7MMK7"/>
<dbReference type="Gene3D" id="1.10.10.10">
    <property type="entry name" value="Winged helix-like DNA-binding domain superfamily/Winged helix DNA-binding domain"/>
    <property type="match status" value="1"/>
</dbReference>
<proteinExistence type="predicted"/>
<dbReference type="PANTHER" id="PTHR44688">
    <property type="entry name" value="DNA-BINDING TRANSCRIPTIONAL ACTIVATOR DEVR_DOSR"/>
    <property type="match status" value="1"/>
</dbReference>
<dbReference type="RefSeq" id="WP_218154327.1">
    <property type="nucleotide sequence ID" value="NZ_FPCG01000006.1"/>
</dbReference>
<accession>A0A1I7MMK7</accession>
<feature type="domain" description="HTH luxR-type" evidence="4">
    <location>
        <begin position="179"/>
        <end position="244"/>
    </location>
</feature>